<reference evidence="2 3" key="2">
    <citation type="journal article" date="2016" name="Environ. Microbiol. Rep.">
        <title>Metagenomic evidence for the presence of phototrophic Gemmatimonadetes bacteria in diverse environments.</title>
        <authorList>
            <person name="Zeng Y."/>
            <person name="Baumbach J."/>
            <person name="Barbosa E.G."/>
            <person name="Azevedo V."/>
            <person name="Zhang C."/>
            <person name="Koblizek M."/>
        </authorList>
    </citation>
    <scope>NUCLEOTIDE SEQUENCE [LARGE SCALE GENOMIC DNA]</scope>
    <source>
        <strain evidence="2 3">AP64</strain>
    </source>
</reference>
<dbReference type="GO" id="GO:0008146">
    <property type="term" value="F:sulfotransferase activity"/>
    <property type="evidence" value="ECO:0007669"/>
    <property type="project" value="InterPro"/>
</dbReference>
<evidence type="ECO:0000256" key="1">
    <source>
        <dbReference type="ARBA" id="ARBA00022679"/>
    </source>
</evidence>
<accession>A0A143BNG9</accession>
<dbReference type="InterPro" id="IPR037359">
    <property type="entry name" value="NST/OST"/>
</dbReference>
<dbReference type="PANTHER" id="PTHR10605:SF56">
    <property type="entry name" value="BIFUNCTIONAL HEPARAN SULFATE N-DEACETYLASE_N-SULFOTRANSFERASE"/>
    <property type="match status" value="1"/>
</dbReference>
<gene>
    <name evidence="2" type="ORF">GEMMAAP_17100</name>
</gene>
<reference evidence="2 3" key="1">
    <citation type="journal article" date="2014" name="Proc. Natl. Acad. Sci. U.S.A.">
        <title>Functional type 2 photosynthetic reaction centers found in the rare bacterial phylum Gemmatimonadetes.</title>
        <authorList>
            <person name="Zeng Y."/>
            <person name="Feng F."/>
            <person name="Medova H."/>
            <person name="Dean J."/>
            <person name="Koblizek M."/>
        </authorList>
    </citation>
    <scope>NUCLEOTIDE SEQUENCE [LARGE SCALE GENOMIC DNA]</scope>
    <source>
        <strain evidence="2 3">AP64</strain>
    </source>
</reference>
<evidence type="ECO:0008006" key="4">
    <source>
        <dbReference type="Google" id="ProtNLM"/>
    </source>
</evidence>
<evidence type="ECO:0000313" key="2">
    <source>
        <dbReference type="EMBL" id="AMW06040.1"/>
    </source>
</evidence>
<dbReference type="PANTHER" id="PTHR10605">
    <property type="entry name" value="HEPARAN SULFATE SULFOTRANSFERASE"/>
    <property type="match status" value="1"/>
</dbReference>
<dbReference type="eggNOG" id="COG4424">
    <property type="taxonomic scope" value="Bacteria"/>
</dbReference>
<dbReference type="Proteomes" id="UP000076404">
    <property type="component" value="Chromosome"/>
</dbReference>
<sequence>MVVGGSRCGTTSLHAALVRHPSLFVPADKSPNYFTAPDVAALPDSTALRAMKGHSVTTEREYLQLFAQAPASLLAGEVSPVYLQSIHTAARLASLAPESRIIAMLRHPVHRAYAHWLGRRRDGLDPHDQFAAAIADDLANPAPRDVAFNHYLAIGRYAHYLAPFYAAFPRERIKVVFFDDFASSPRAVIDDVCQFLGVPPLGEEIPMEQRNKGGIIRNPLLRAMWTRTALQRARLRGILPASVRDAVGHIVLRDLERPRLEPELASALVAYFLQDISALEQLVARELPAWRRA</sequence>
<dbReference type="SUPFAM" id="SSF52540">
    <property type="entry name" value="P-loop containing nucleoside triphosphate hydrolases"/>
    <property type="match status" value="1"/>
</dbReference>
<keyword evidence="1" id="KW-0808">Transferase</keyword>
<dbReference type="KEGG" id="gph:GEMMAAP_17100"/>
<dbReference type="Pfam" id="PF13469">
    <property type="entry name" value="Sulfotransfer_3"/>
    <property type="match status" value="1"/>
</dbReference>
<protein>
    <recommendedName>
        <fullName evidence="4">Sulfotransferase domain-containing protein</fullName>
    </recommendedName>
</protein>
<dbReference type="AlphaFoldDB" id="A0A143BNG9"/>
<dbReference type="Gene3D" id="3.40.50.300">
    <property type="entry name" value="P-loop containing nucleotide triphosphate hydrolases"/>
    <property type="match status" value="1"/>
</dbReference>
<keyword evidence="3" id="KW-1185">Reference proteome</keyword>
<dbReference type="STRING" id="1379270.GEMMAAP_17100"/>
<dbReference type="EMBL" id="CP011454">
    <property type="protein sequence ID" value="AMW06040.1"/>
    <property type="molecule type" value="Genomic_DNA"/>
</dbReference>
<dbReference type="InterPro" id="IPR027417">
    <property type="entry name" value="P-loop_NTPase"/>
</dbReference>
<organism evidence="2 3">
    <name type="scientific">Gemmatimonas phototrophica</name>
    <dbReference type="NCBI Taxonomy" id="1379270"/>
    <lineage>
        <taxon>Bacteria</taxon>
        <taxon>Pseudomonadati</taxon>
        <taxon>Gemmatimonadota</taxon>
        <taxon>Gemmatimonadia</taxon>
        <taxon>Gemmatimonadales</taxon>
        <taxon>Gemmatimonadaceae</taxon>
        <taxon>Gemmatimonas</taxon>
    </lineage>
</organism>
<name>A0A143BNG9_9BACT</name>
<evidence type="ECO:0000313" key="3">
    <source>
        <dbReference type="Proteomes" id="UP000076404"/>
    </source>
</evidence>
<proteinExistence type="predicted"/>